<name>A0A4R6ZPI8_9GAMM</name>
<comment type="subcellular location">
    <subcellularLocation>
        <location evidence="1">Membrane</location>
    </subcellularLocation>
</comment>
<feature type="compositionally biased region" description="Polar residues" evidence="3">
    <location>
        <begin position="96"/>
        <end position="110"/>
    </location>
</feature>
<feature type="compositionally biased region" description="Basic and acidic residues" evidence="3">
    <location>
        <begin position="137"/>
        <end position="152"/>
    </location>
</feature>
<gene>
    <name evidence="5" type="ORF">DFP85_107151</name>
</gene>
<keyword evidence="2" id="KW-0472">Membrane</keyword>
<organism evidence="5 6">
    <name type="scientific">Halomonas ventosae</name>
    <dbReference type="NCBI Taxonomy" id="229007"/>
    <lineage>
        <taxon>Bacteria</taxon>
        <taxon>Pseudomonadati</taxon>
        <taxon>Pseudomonadota</taxon>
        <taxon>Gammaproteobacteria</taxon>
        <taxon>Oceanospirillales</taxon>
        <taxon>Halomonadaceae</taxon>
        <taxon>Halomonas</taxon>
    </lineage>
</organism>
<evidence type="ECO:0000256" key="2">
    <source>
        <dbReference type="ARBA" id="ARBA00023136"/>
    </source>
</evidence>
<comment type="caution">
    <text evidence="5">The sequence shown here is derived from an EMBL/GenBank/DDBJ whole genome shotgun (WGS) entry which is preliminary data.</text>
</comment>
<dbReference type="InterPro" id="IPR008816">
    <property type="entry name" value="Gly_zipper_2TM_dom"/>
</dbReference>
<evidence type="ECO:0000313" key="5">
    <source>
        <dbReference type="EMBL" id="TDR54378.1"/>
    </source>
</evidence>
<sequence>MALSPSSMLRLAFILLLSLLLGACQTVDSSRCEGISTGLGAVIGGVLGSQVGSGSGRTAATIVGAGLGAWIGREIGIRLTCEDRREMSTVLDETPTGESRSWSNPETGNVYTMTPQAPYNQGDQQCRDFEMQVMVDGEPRSTEGTACRRPDDQAWTSV</sequence>
<reference evidence="5 6" key="1">
    <citation type="submission" date="2019-03" db="EMBL/GenBank/DDBJ databases">
        <title>Genomic Encyclopedia of Type Strains, Phase III (KMG-III): the genomes of soil and plant-associated and newly described type strains.</title>
        <authorList>
            <person name="Whitman W."/>
        </authorList>
    </citation>
    <scope>NUCLEOTIDE SEQUENCE [LARGE SCALE GENOMIC DNA]</scope>
    <source>
        <strain evidence="5 6">CECT 5797</strain>
    </source>
</reference>
<dbReference type="EMBL" id="SNZJ01000007">
    <property type="protein sequence ID" value="TDR54378.1"/>
    <property type="molecule type" value="Genomic_DNA"/>
</dbReference>
<dbReference type="AlphaFoldDB" id="A0A4R6ZPI8"/>
<evidence type="ECO:0000259" key="4">
    <source>
        <dbReference type="Pfam" id="PF05433"/>
    </source>
</evidence>
<dbReference type="PANTHER" id="PTHR35603:SF2">
    <property type="entry name" value="OUTER MEMBRANE LIPOPROTEIN"/>
    <property type="match status" value="1"/>
</dbReference>
<dbReference type="Pfam" id="PF05433">
    <property type="entry name" value="Rick_17kDa_Anti"/>
    <property type="match status" value="1"/>
</dbReference>
<dbReference type="InterPro" id="IPR016364">
    <property type="entry name" value="Surface_antigen_Rickettsia"/>
</dbReference>
<dbReference type="GO" id="GO:0019867">
    <property type="term" value="C:outer membrane"/>
    <property type="evidence" value="ECO:0007669"/>
    <property type="project" value="InterPro"/>
</dbReference>
<feature type="region of interest" description="Disordered" evidence="3">
    <location>
        <begin position="137"/>
        <end position="158"/>
    </location>
</feature>
<proteinExistence type="predicted"/>
<evidence type="ECO:0000256" key="3">
    <source>
        <dbReference type="SAM" id="MobiDB-lite"/>
    </source>
</evidence>
<dbReference type="PANTHER" id="PTHR35603">
    <property type="match status" value="1"/>
</dbReference>
<dbReference type="InterPro" id="IPR051407">
    <property type="entry name" value="Bact_OM_lipoprot/Surf_antigen"/>
</dbReference>
<feature type="domain" description="Glycine zipper 2TM" evidence="4">
    <location>
        <begin position="36"/>
        <end position="76"/>
    </location>
</feature>
<evidence type="ECO:0000256" key="1">
    <source>
        <dbReference type="ARBA" id="ARBA00004370"/>
    </source>
</evidence>
<dbReference type="RefSeq" id="WP_243737240.1">
    <property type="nucleotide sequence ID" value="NZ_SNZJ01000007.1"/>
</dbReference>
<protein>
    <submittedName>
        <fullName evidence="5">Surface antigen</fullName>
    </submittedName>
</protein>
<dbReference type="PIRSF" id="PIRSF002721">
    <property type="entry name" value="Surface_antigen_Rickettsia"/>
    <property type="match status" value="1"/>
</dbReference>
<accession>A0A4R6ZPI8</accession>
<feature type="region of interest" description="Disordered" evidence="3">
    <location>
        <begin position="90"/>
        <end position="110"/>
    </location>
</feature>
<evidence type="ECO:0000313" key="6">
    <source>
        <dbReference type="Proteomes" id="UP000295212"/>
    </source>
</evidence>
<dbReference type="Proteomes" id="UP000295212">
    <property type="component" value="Unassembled WGS sequence"/>
</dbReference>